<organism evidence="1 2">
    <name type="scientific">Rhipicephalus sanguineus</name>
    <name type="common">Brown dog tick</name>
    <name type="synonym">Ixodes sanguineus</name>
    <dbReference type="NCBI Taxonomy" id="34632"/>
    <lineage>
        <taxon>Eukaryota</taxon>
        <taxon>Metazoa</taxon>
        <taxon>Ecdysozoa</taxon>
        <taxon>Arthropoda</taxon>
        <taxon>Chelicerata</taxon>
        <taxon>Arachnida</taxon>
        <taxon>Acari</taxon>
        <taxon>Parasitiformes</taxon>
        <taxon>Ixodida</taxon>
        <taxon>Ixodoidea</taxon>
        <taxon>Ixodidae</taxon>
        <taxon>Rhipicephalinae</taxon>
        <taxon>Rhipicephalus</taxon>
        <taxon>Rhipicephalus</taxon>
    </lineage>
</organism>
<dbReference type="OrthoDB" id="6480354at2759"/>
<dbReference type="EMBL" id="JABSTV010001254">
    <property type="protein sequence ID" value="KAH7938916.1"/>
    <property type="molecule type" value="Genomic_DNA"/>
</dbReference>
<evidence type="ECO:0000313" key="1">
    <source>
        <dbReference type="EMBL" id="KAH7938916.1"/>
    </source>
</evidence>
<proteinExistence type="predicted"/>
<reference evidence="1" key="1">
    <citation type="journal article" date="2020" name="Cell">
        <title>Large-Scale Comparative Analyses of Tick Genomes Elucidate Their Genetic Diversity and Vector Capacities.</title>
        <authorList>
            <consortium name="Tick Genome and Microbiome Consortium (TIGMIC)"/>
            <person name="Jia N."/>
            <person name="Wang J."/>
            <person name="Shi W."/>
            <person name="Du L."/>
            <person name="Sun Y."/>
            <person name="Zhan W."/>
            <person name="Jiang J.F."/>
            <person name="Wang Q."/>
            <person name="Zhang B."/>
            <person name="Ji P."/>
            <person name="Bell-Sakyi L."/>
            <person name="Cui X.M."/>
            <person name="Yuan T.T."/>
            <person name="Jiang B.G."/>
            <person name="Yang W.F."/>
            <person name="Lam T.T."/>
            <person name="Chang Q.C."/>
            <person name="Ding S.J."/>
            <person name="Wang X.J."/>
            <person name="Zhu J.G."/>
            <person name="Ruan X.D."/>
            <person name="Zhao L."/>
            <person name="Wei J.T."/>
            <person name="Ye R.Z."/>
            <person name="Que T.C."/>
            <person name="Du C.H."/>
            <person name="Zhou Y.H."/>
            <person name="Cheng J.X."/>
            <person name="Dai P.F."/>
            <person name="Guo W.B."/>
            <person name="Han X.H."/>
            <person name="Huang E.J."/>
            <person name="Li L.F."/>
            <person name="Wei W."/>
            <person name="Gao Y.C."/>
            <person name="Liu J.Z."/>
            <person name="Shao H.Z."/>
            <person name="Wang X."/>
            <person name="Wang C.C."/>
            <person name="Yang T.C."/>
            <person name="Huo Q.B."/>
            <person name="Li W."/>
            <person name="Chen H.Y."/>
            <person name="Chen S.E."/>
            <person name="Zhou L.G."/>
            <person name="Ni X.B."/>
            <person name="Tian J.H."/>
            <person name="Sheng Y."/>
            <person name="Liu T."/>
            <person name="Pan Y.S."/>
            <person name="Xia L.Y."/>
            <person name="Li J."/>
            <person name="Zhao F."/>
            <person name="Cao W.C."/>
        </authorList>
    </citation>
    <scope>NUCLEOTIDE SEQUENCE</scope>
    <source>
        <strain evidence="1">Rsan-2018</strain>
    </source>
</reference>
<name>A0A9D4SPQ2_RHISA</name>
<protein>
    <submittedName>
        <fullName evidence="1">Uncharacterized protein</fullName>
    </submittedName>
</protein>
<dbReference type="Proteomes" id="UP000821837">
    <property type="component" value="Chromosome 8"/>
</dbReference>
<sequence length="217" mass="25564">MNLVEFEDVLQGELGRYVKIVGCVVGFDELQFMAIVEDSRRNRLPVRLPAIETSVNINRFQMFMFNGITARRYENEDERCLQVLNFMHVDHGLDMKEFDNVQRLRREVLAECVAVNSKVANKVFADLCDKVDFMVEDWDECVEVVVKHTDRDEPLPVNEDHVSLEEFVYEKCDEPRLKCLRPLPFKYEDLVKQVFKAVGEYRYTSLSFKRLLERLTP</sequence>
<comment type="caution">
    <text evidence="1">The sequence shown here is derived from an EMBL/GenBank/DDBJ whole genome shotgun (WGS) entry which is preliminary data.</text>
</comment>
<evidence type="ECO:0000313" key="2">
    <source>
        <dbReference type="Proteomes" id="UP000821837"/>
    </source>
</evidence>
<dbReference type="VEuPathDB" id="VectorBase:RSAN_040134"/>
<gene>
    <name evidence="1" type="ORF">HPB52_002304</name>
</gene>
<keyword evidence="2" id="KW-1185">Reference proteome</keyword>
<dbReference type="AlphaFoldDB" id="A0A9D4SPQ2"/>
<reference evidence="1" key="2">
    <citation type="submission" date="2021-09" db="EMBL/GenBank/DDBJ databases">
        <authorList>
            <person name="Jia N."/>
            <person name="Wang J."/>
            <person name="Shi W."/>
            <person name="Du L."/>
            <person name="Sun Y."/>
            <person name="Zhan W."/>
            <person name="Jiang J."/>
            <person name="Wang Q."/>
            <person name="Zhang B."/>
            <person name="Ji P."/>
            <person name="Sakyi L.B."/>
            <person name="Cui X."/>
            <person name="Yuan T."/>
            <person name="Jiang B."/>
            <person name="Yang W."/>
            <person name="Lam T.T.-Y."/>
            <person name="Chang Q."/>
            <person name="Ding S."/>
            <person name="Wang X."/>
            <person name="Zhu J."/>
            <person name="Ruan X."/>
            <person name="Zhao L."/>
            <person name="Wei J."/>
            <person name="Que T."/>
            <person name="Du C."/>
            <person name="Cheng J."/>
            <person name="Dai P."/>
            <person name="Han X."/>
            <person name="Huang E."/>
            <person name="Gao Y."/>
            <person name="Liu J."/>
            <person name="Shao H."/>
            <person name="Ye R."/>
            <person name="Li L."/>
            <person name="Wei W."/>
            <person name="Wang X."/>
            <person name="Wang C."/>
            <person name="Huo Q."/>
            <person name="Li W."/>
            <person name="Guo W."/>
            <person name="Chen H."/>
            <person name="Chen S."/>
            <person name="Zhou L."/>
            <person name="Zhou L."/>
            <person name="Ni X."/>
            <person name="Tian J."/>
            <person name="Zhou Y."/>
            <person name="Sheng Y."/>
            <person name="Liu T."/>
            <person name="Pan Y."/>
            <person name="Xia L."/>
            <person name="Li J."/>
            <person name="Zhao F."/>
            <person name="Cao W."/>
        </authorList>
    </citation>
    <scope>NUCLEOTIDE SEQUENCE</scope>
    <source>
        <strain evidence="1">Rsan-2018</strain>
        <tissue evidence="1">Larvae</tissue>
    </source>
</reference>
<dbReference type="OMA" id="WDECVEV"/>
<accession>A0A9D4SPQ2</accession>